<evidence type="ECO:0000313" key="2">
    <source>
        <dbReference type="EMBL" id="CAA9468720.1"/>
    </source>
</evidence>
<evidence type="ECO:0000256" key="1">
    <source>
        <dbReference type="SAM" id="MobiDB-lite"/>
    </source>
</evidence>
<accession>A0A6J4RAG3</accession>
<feature type="non-terminal residue" evidence="2">
    <location>
        <position position="90"/>
    </location>
</feature>
<feature type="region of interest" description="Disordered" evidence="1">
    <location>
        <begin position="1"/>
        <end position="47"/>
    </location>
</feature>
<protein>
    <submittedName>
        <fullName evidence="2">Uncharacterized protein</fullName>
    </submittedName>
</protein>
<reference evidence="2" key="1">
    <citation type="submission" date="2020-02" db="EMBL/GenBank/DDBJ databases">
        <authorList>
            <person name="Meier V. D."/>
        </authorList>
    </citation>
    <scope>NUCLEOTIDE SEQUENCE</scope>
    <source>
        <strain evidence="2">AVDCRST_MAG38</strain>
    </source>
</reference>
<dbReference type="AlphaFoldDB" id="A0A6J4RAG3"/>
<gene>
    <name evidence="2" type="ORF">AVDCRST_MAG38-1091</name>
</gene>
<sequence>CLSRRRGPPPFATRARARRRSSPPGAVTSPRRSSPTPAPRAYRSTRIPTSPTRWRCWRWATRCPRRCGRRSRASWPGPTSWTEGRLPRTG</sequence>
<feature type="non-terminal residue" evidence="2">
    <location>
        <position position="1"/>
    </location>
</feature>
<dbReference type="EMBL" id="CADCVJ010000070">
    <property type="protein sequence ID" value="CAA9468720.1"/>
    <property type="molecule type" value="Genomic_DNA"/>
</dbReference>
<feature type="compositionally biased region" description="Low complexity" evidence="1">
    <location>
        <begin position="22"/>
        <end position="44"/>
    </location>
</feature>
<proteinExistence type="predicted"/>
<name>A0A6J4RAG3_9ACTN</name>
<organism evidence="2">
    <name type="scientific">uncultured Solirubrobacteraceae bacterium</name>
    <dbReference type="NCBI Taxonomy" id="1162706"/>
    <lineage>
        <taxon>Bacteria</taxon>
        <taxon>Bacillati</taxon>
        <taxon>Actinomycetota</taxon>
        <taxon>Thermoleophilia</taxon>
        <taxon>Solirubrobacterales</taxon>
        <taxon>Solirubrobacteraceae</taxon>
        <taxon>environmental samples</taxon>
    </lineage>
</organism>
<feature type="region of interest" description="Disordered" evidence="1">
    <location>
        <begin position="66"/>
        <end position="90"/>
    </location>
</feature>